<evidence type="ECO:0000256" key="2">
    <source>
        <dbReference type="SAM" id="MobiDB-lite"/>
    </source>
</evidence>
<feature type="compositionally biased region" description="Acidic residues" evidence="2">
    <location>
        <begin position="532"/>
        <end position="550"/>
    </location>
</feature>
<dbReference type="PANTHER" id="PTHR18916:SF82">
    <property type="entry name" value="CAP-GLY DOMAIN-CONTAINING PROTEIN"/>
    <property type="match status" value="1"/>
</dbReference>
<sequence>MYEARALKALVSHLDAQLQAADEAAAQAVESARADGNAMRERAEEEVDLLTDQIEVLKGKISRLSLKLEKEKAARRRAERHSRTESRQNASLSAYDKLAYEHELDAAAETEDTLRDRIAELEDELRVAEEMVHRERALRRRADADQSALVEDIEQLKTSFVAEEEEVAALLDEEARQRALLSFELNELKKSSVASTSSNAVTVAEHEALITEHEVLKAKYETAAAQLEESSRAYSRLELEREQMEEMLLLLREEQPEDVIEKLDALLALYNERAAVSEAEHTAALTASGSGDTLGAPSSLLVARTSPKRVWTPADSMRVAASAAAARRTVMLEGTRSGLVRAGSRELPGWAARERREQVERVRALVAHSAAGRQYASAQAQLAALTKADLYELRSYVHPVEPIVKVMEALVVLFKDTEAGERLHEHTSWRGSGATFQHAAQALPRDIEAVLRDPNLARKCLAYNYKREMTPQKLDALWPYIVDNDLEPDLLADVSKAAAGLYAWISALFVATVLGEEDEAAAELQITSVSESDAESEPESESASDADDETASASSSVVPASRPRLVPEDLATSVEAQSHTKEVAVLGTSVSVEGVQLGIGNRVSVRGKPGTVAFVGYTQFDPRGEWVGVALDEAWGRNDGSVAGVQYFDCAAKHGIFVRPAIVSHLKSPMPTRRSGVSVLRATRSGTAGVAVDTPSRPRSSRRSARKNLLARTQSRENRSRPWLQSSSSSVVLAAGDGGGEEDESNEE</sequence>
<feature type="domain" description="CAP-Gly" evidence="3">
    <location>
        <begin position="624"/>
        <end position="659"/>
    </location>
</feature>
<feature type="coiled-coil region" evidence="1">
    <location>
        <begin position="210"/>
        <end position="280"/>
    </location>
</feature>
<dbReference type="SUPFAM" id="SSF74924">
    <property type="entry name" value="Cap-Gly domain"/>
    <property type="match status" value="1"/>
</dbReference>
<evidence type="ECO:0000259" key="3">
    <source>
        <dbReference type="PROSITE" id="PS50245"/>
    </source>
</evidence>
<feature type="compositionally biased region" description="Acidic residues" evidence="2">
    <location>
        <begin position="739"/>
        <end position="748"/>
    </location>
</feature>
<dbReference type="GO" id="GO:0031122">
    <property type="term" value="P:cytoplasmic microtubule organization"/>
    <property type="evidence" value="ECO:0007669"/>
    <property type="project" value="TreeGrafter"/>
</dbReference>
<dbReference type="GO" id="GO:0051010">
    <property type="term" value="F:microtubule plus-end binding"/>
    <property type="evidence" value="ECO:0007669"/>
    <property type="project" value="TreeGrafter"/>
</dbReference>
<keyword evidence="5" id="KW-1185">Reference proteome</keyword>
<proteinExistence type="predicted"/>
<dbReference type="EMBL" id="GL349452">
    <property type="protein sequence ID" value="KNC48857.1"/>
    <property type="molecule type" value="Genomic_DNA"/>
</dbReference>
<dbReference type="PANTHER" id="PTHR18916">
    <property type="entry name" value="DYNACTIN 1-RELATED MICROTUBULE-BINDING"/>
    <property type="match status" value="1"/>
</dbReference>
<dbReference type="GeneID" id="25564139"/>
<dbReference type="InterPro" id="IPR000938">
    <property type="entry name" value="CAP-Gly_domain"/>
</dbReference>
<feature type="compositionally biased region" description="Low complexity" evidence="2">
    <location>
        <begin position="551"/>
        <end position="560"/>
    </location>
</feature>
<name>A0A0L0D901_THETB</name>
<evidence type="ECO:0000256" key="1">
    <source>
        <dbReference type="SAM" id="Coils"/>
    </source>
</evidence>
<evidence type="ECO:0000313" key="5">
    <source>
        <dbReference type="Proteomes" id="UP000054408"/>
    </source>
</evidence>
<feature type="region of interest" description="Disordered" evidence="2">
    <location>
        <begin position="525"/>
        <end position="560"/>
    </location>
</feature>
<reference evidence="4 5" key="1">
    <citation type="submission" date="2010-05" db="EMBL/GenBank/DDBJ databases">
        <title>The Genome Sequence of Thecamonas trahens ATCC 50062.</title>
        <authorList>
            <consortium name="The Broad Institute Genome Sequencing Platform"/>
            <person name="Russ C."/>
            <person name="Cuomo C."/>
            <person name="Shea T."/>
            <person name="Young S.K."/>
            <person name="Zeng Q."/>
            <person name="Koehrsen M."/>
            <person name="Haas B."/>
            <person name="Borodovsky M."/>
            <person name="Guigo R."/>
            <person name="Alvarado L."/>
            <person name="Berlin A."/>
            <person name="Bochicchio J."/>
            <person name="Borenstein D."/>
            <person name="Chapman S."/>
            <person name="Chen Z."/>
            <person name="Freedman E."/>
            <person name="Gellesch M."/>
            <person name="Goldberg J."/>
            <person name="Griggs A."/>
            <person name="Gujja S."/>
            <person name="Heilman E."/>
            <person name="Heiman D."/>
            <person name="Hepburn T."/>
            <person name="Howarth C."/>
            <person name="Jen D."/>
            <person name="Larson L."/>
            <person name="Mehta T."/>
            <person name="Park D."/>
            <person name="Pearson M."/>
            <person name="Roberts A."/>
            <person name="Saif S."/>
            <person name="Shenoy N."/>
            <person name="Sisk P."/>
            <person name="Stolte C."/>
            <person name="Sykes S."/>
            <person name="Thomson T."/>
            <person name="Walk T."/>
            <person name="White J."/>
            <person name="Yandava C."/>
            <person name="Burger G."/>
            <person name="Gray M.W."/>
            <person name="Holland P.W.H."/>
            <person name="King N."/>
            <person name="Lang F.B.F."/>
            <person name="Roger A.J."/>
            <person name="Ruiz-Trillo I."/>
            <person name="Lander E."/>
            <person name="Nusbaum C."/>
        </authorList>
    </citation>
    <scope>NUCLEOTIDE SEQUENCE [LARGE SCALE GENOMIC DNA]</scope>
    <source>
        <strain evidence="4 5">ATCC 50062</strain>
    </source>
</reference>
<feature type="coiled-coil region" evidence="1">
    <location>
        <begin position="33"/>
        <end position="173"/>
    </location>
</feature>
<dbReference type="GO" id="GO:0005938">
    <property type="term" value="C:cell cortex"/>
    <property type="evidence" value="ECO:0007669"/>
    <property type="project" value="TreeGrafter"/>
</dbReference>
<dbReference type="GO" id="GO:0035371">
    <property type="term" value="C:microtubule plus-end"/>
    <property type="evidence" value="ECO:0007669"/>
    <property type="project" value="TreeGrafter"/>
</dbReference>
<dbReference type="Gene3D" id="2.30.30.190">
    <property type="entry name" value="CAP Gly-rich-like domain"/>
    <property type="match status" value="1"/>
</dbReference>
<dbReference type="AlphaFoldDB" id="A0A0L0D901"/>
<accession>A0A0L0D901</accession>
<organism evidence="4 5">
    <name type="scientific">Thecamonas trahens ATCC 50062</name>
    <dbReference type="NCBI Taxonomy" id="461836"/>
    <lineage>
        <taxon>Eukaryota</taxon>
        <taxon>Apusozoa</taxon>
        <taxon>Apusomonadida</taxon>
        <taxon>Apusomonadidae</taxon>
        <taxon>Thecamonas</taxon>
    </lineage>
</organism>
<dbReference type="RefSeq" id="XP_013758277.1">
    <property type="nucleotide sequence ID" value="XM_013902823.1"/>
</dbReference>
<dbReference type="Proteomes" id="UP000054408">
    <property type="component" value="Unassembled WGS sequence"/>
</dbReference>
<dbReference type="STRING" id="461836.A0A0L0D901"/>
<dbReference type="Pfam" id="PF12777">
    <property type="entry name" value="MT"/>
    <property type="match status" value="1"/>
</dbReference>
<dbReference type="Gene3D" id="1.20.920.20">
    <property type="match status" value="1"/>
</dbReference>
<dbReference type="InterPro" id="IPR036859">
    <property type="entry name" value="CAP-Gly_dom_sf"/>
</dbReference>
<dbReference type="OrthoDB" id="2130750at2759"/>
<dbReference type="eggNOG" id="KOG4568">
    <property type="taxonomic scope" value="Eukaryota"/>
</dbReference>
<dbReference type="SMART" id="SM01052">
    <property type="entry name" value="CAP_GLY"/>
    <property type="match status" value="1"/>
</dbReference>
<evidence type="ECO:0000313" key="4">
    <source>
        <dbReference type="EMBL" id="KNC48857.1"/>
    </source>
</evidence>
<keyword evidence="1" id="KW-0175">Coiled coil</keyword>
<protein>
    <recommendedName>
        <fullName evidence="3">CAP-Gly domain-containing protein</fullName>
    </recommendedName>
</protein>
<dbReference type="PROSITE" id="PS50245">
    <property type="entry name" value="CAP_GLY_2"/>
    <property type="match status" value="1"/>
</dbReference>
<dbReference type="Pfam" id="PF01302">
    <property type="entry name" value="CAP_GLY"/>
    <property type="match status" value="1"/>
</dbReference>
<dbReference type="InterPro" id="IPR024743">
    <property type="entry name" value="Dynein_HC_stalk"/>
</dbReference>
<feature type="region of interest" description="Disordered" evidence="2">
    <location>
        <begin position="669"/>
        <end position="748"/>
    </location>
</feature>
<dbReference type="GO" id="GO:0005634">
    <property type="term" value="C:nucleus"/>
    <property type="evidence" value="ECO:0007669"/>
    <property type="project" value="TreeGrafter"/>
</dbReference>
<gene>
    <name evidence="4" type="ORF">AMSG_04602</name>
</gene>